<sequence length="145" mass="15944">MSYRCAPSPVSGRASQLQARLQRRSAPREHCHAPISSVQHLRERRLRLASASCFAATPPSQGLQSKPTSLFPLSFLTVSLLLIGSSHHSPEGRGNGKPRLGFSLGPGPQDGRQWTRPLVISCIFLDLELVNRLLVISVNGYIYIF</sequence>
<name>A0AAX6I2Z8_IRIPA</name>
<comment type="caution">
    <text evidence="1">The sequence shown here is derived from an EMBL/GenBank/DDBJ whole genome shotgun (WGS) entry which is preliminary data.</text>
</comment>
<reference evidence="1" key="1">
    <citation type="journal article" date="2023" name="GigaByte">
        <title>Genome assembly of the bearded iris, Iris pallida Lam.</title>
        <authorList>
            <person name="Bruccoleri R.E."/>
            <person name="Oakeley E.J."/>
            <person name="Faust A.M.E."/>
            <person name="Altorfer M."/>
            <person name="Dessus-Babus S."/>
            <person name="Burckhardt D."/>
            <person name="Oertli M."/>
            <person name="Naumann U."/>
            <person name="Petersen F."/>
            <person name="Wong J."/>
        </authorList>
    </citation>
    <scope>NUCLEOTIDE SEQUENCE</scope>
    <source>
        <strain evidence="1">GSM-AAB239-AS_SAM_17_03QT</strain>
    </source>
</reference>
<evidence type="ECO:0000313" key="1">
    <source>
        <dbReference type="EMBL" id="KAJ6847680.1"/>
    </source>
</evidence>
<dbReference type="EMBL" id="JANAVB010004999">
    <property type="protein sequence ID" value="KAJ6847680.1"/>
    <property type="molecule type" value="Genomic_DNA"/>
</dbReference>
<gene>
    <name evidence="1" type="ORF">M6B38_276160</name>
</gene>
<evidence type="ECO:0000313" key="2">
    <source>
        <dbReference type="Proteomes" id="UP001140949"/>
    </source>
</evidence>
<proteinExistence type="predicted"/>
<dbReference type="AlphaFoldDB" id="A0AAX6I2Z8"/>
<protein>
    <submittedName>
        <fullName evidence="1">Extensin</fullName>
    </submittedName>
</protein>
<reference evidence="1" key="2">
    <citation type="submission" date="2023-04" db="EMBL/GenBank/DDBJ databases">
        <authorList>
            <person name="Bruccoleri R.E."/>
            <person name="Oakeley E.J."/>
            <person name="Faust A.-M."/>
            <person name="Dessus-Babus S."/>
            <person name="Altorfer M."/>
            <person name="Burckhardt D."/>
            <person name="Oertli M."/>
            <person name="Naumann U."/>
            <person name="Petersen F."/>
            <person name="Wong J."/>
        </authorList>
    </citation>
    <scope>NUCLEOTIDE SEQUENCE</scope>
    <source>
        <strain evidence="1">GSM-AAB239-AS_SAM_17_03QT</strain>
        <tissue evidence="1">Leaf</tissue>
    </source>
</reference>
<dbReference type="Proteomes" id="UP001140949">
    <property type="component" value="Unassembled WGS sequence"/>
</dbReference>
<organism evidence="1 2">
    <name type="scientific">Iris pallida</name>
    <name type="common">Sweet iris</name>
    <dbReference type="NCBI Taxonomy" id="29817"/>
    <lineage>
        <taxon>Eukaryota</taxon>
        <taxon>Viridiplantae</taxon>
        <taxon>Streptophyta</taxon>
        <taxon>Embryophyta</taxon>
        <taxon>Tracheophyta</taxon>
        <taxon>Spermatophyta</taxon>
        <taxon>Magnoliopsida</taxon>
        <taxon>Liliopsida</taxon>
        <taxon>Asparagales</taxon>
        <taxon>Iridaceae</taxon>
        <taxon>Iridoideae</taxon>
        <taxon>Irideae</taxon>
        <taxon>Iris</taxon>
    </lineage>
</organism>
<accession>A0AAX6I2Z8</accession>
<keyword evidence="2" id="KW-1185">Reference proteome</keyword>